<evidence type="ECO:0000256" key="1">
    <source>
        <dbReference type="SAM" id="MobiDB-lite"/>
    </source>
</evidence>
<dbReference type="PANTHER" id="PTHR45733:SF8">
    <property type="entry name" value="FORMIN-J"/>
    <property type="match status" value="1"/>
</dbReference>
<feature type="region of interest" description="Disordered" evidence="1">
    <location>
        <begin position="2066"/>
        <end position="2086"/>
    </location>
</feature>
<accession>A0A9W6BQL2</accession>
<comment type="caution">
    <text evidence="2">The sequence shown here is derived from an EMBL/GenBank/DDBJ whole genome shotgun (WGS) entry which is preliminary data.</text>
</comment>
<feature type="region of interest" description="Disordered" evidence="1">
    <location>
        <begin position="1563"/>
        <end position="1588"/>
    </location>
</feature>
<feature type="compositionally biased region" description="Low complexity" evidence="1">
    <location>
        <begin position="1565"/>
        <end position="1579"/>
    </location>
</feature>
<dbReference type="PANTHER" id="PTHR45733">
    <property type="entry name" value="FORMIN-J"/>
    <property type="match status" value="1"/>
</dbReference>
<feature type="region of interest" description="Disordered" evidence="1">
    <location>
        <begin position="1622"/>
        <end position="1736"/>
    </location>
</feature>
<organism evidence="2 3">
    <name type="scientific">Pleodorina starrii</name>
    <dbReference type="NCBI Taxonomy" id="330485"/>
    <lineage>
        <taxon>Eukaryota</taxon>
        <taxon>Viridiplantae</taxon>
        <taxon>Chlorophyta</taxon>
        <taxon>core chlorophytes</taxon>
        <taxon>Chlorophyceae</taxon>
        <taxon>CS clade</taxon>
        <taxon>Chlamydomonadales</taxon>
        <taxon>Volvocaceae</taxon>
        <taxon>Pleodorina</taxon>
    </lineage>
</organism>
<feature type="region of interest" description="Disordered" evidence="1">
    <location>
        <begin position="1"/>
        <end position="55"/>
    </location>
</feature>
<feature type="compositionally biased region" description="Polar residues" evidence="1">
    <location>
        <begin position="1"/>
        <end position="18"/>
    </location>
</feature>
<protein>
    <submittedName>
        <fullName evidence="2">Uncharacterized protein</fullName>
    </submittedName>
</protein>
<reference evidence="2 3" key="1">
    <citation type="journal article" date="2023" name="Commun. Biol.">
        <title>Reorganization of the ancestral sex-determining regions during the evolution of trioecy in Pleodorina starrii.</title>
        <authorList>
            <person name="Takahashi K."/>
            <person name="Suzuki S."/>
            <person name="Kawai-Toyooka H."/>
            <person name="Yamamoto K."/>
            <person name="Hamaji T."/>
            <person name="Ootsuki R."/>
            <person name="Yamaguchi H."/>
            <person name="Kawachi M."/>
            <person name="Higashiyama T."/>
            <person name="Nozaki H."/>
        </authorList>
    </citation>
    <scope>NUCLEOTIDE SEQUENCE [LARGE SCALE GENOMIC DNA]</scope>
    <source>
        <strain evidence="2 3">NIES-4479</strain>
    </source>
</reference>
<evidence type="ECO:0000313" key="2">
    <source>
        <dbReference type="EMBL" id="GLC56447.1"/>
    </source>
</evidence>
<feature type="compositionally biased region" description="Low complexity" evidence="1">
    <location>
        <begin position="1633"/>
        <end position="1672"/>
    </location>
</feature>
<evidence type="ECO:0000313" key="3">
    <source>
        <dbReference type="Proteomes" id="UP001165080"/>
    </source>
</evidence>
<feature type="compositionally biased region" description="Low complexity" evidence="1">
    <location>
        <begin position="1701"/>
        <end position="1736"/>
    </location>
</feature>
<gene>
    <name evidence="2" type="primary">PLESTB001669</name>
    <name evidence="2" type="ORF">PLESTB_001105700</name>
</gene>
<name>A0A9W6BQL2_9CHLO</name>
<sequence>MEAEASTLSNGDAGSSPPSAEHSKAHAGAKRNAKKEKDEVIGTGKPGVAAPSTARSGEVAQSVDLVFLLVGSDRRQRKVIDILRSKLHVTADIIRKKHPDVNIKVALIDYRNHDYALVADLQPLGSEAFGKSLDSGISEIDGEREAQDVLQGLRKVPLASWSAGTRVLVHVADAPAAAAAGSDAASVQAIRASRVALLRDLRIRCELQVYYFAYFQDSTLQLAEEMHTDWGDELGGRLVSEKLDDPEVLPTRIAELILQPLQAQAAAATASASKAAAAKATAAAATAKAAAATSAAAAAKAAAAAAVGDVAAAAEAAAAAAAAAATGEAASVDATAASKAAAAACANAALAAAAYPSDSTAAAAASATADLAAATADAATATAFASIAVAAKAFAVDAAASARSVDNSAKDVDIAFLVEGTDRQKEVLEVLRHKLRITDQMVKEVYPNVRINVAYVSYRRQDYTVIAELQPLGNKTFDKLLSSALSELTRAKDVLQCVEKVPFMSWTAGTRLLVQVADTPSAGNDTAAYTQTNRAGDRGLLWRLRVQCELKAYYFAYFKDDTRQLIQQMERDCQDAPNWLVSEQLQDPGVLPTKIAQLILRLLRDKAAVAASFSATATATAAASAASKAAAEAKAAAKVAAAEAKAAARFAAAGDIAGAVRAAGNAADAATIARAATATAAAASSSANAAAEAFVSSSYAATVTAAATAAAVAFAEASAAANAASEHAKAAAKAAASATDAVTKIAATAAASAAAAAFRASAAAAAAARASAATITASTAAATAASETITATDLAAARSAADAAAAAAAAAKQEAAAATTSAATARDAATDAARAADAATAASESAATTGFTATATITAKYAASARASAASAEAAAKAAEKDAAATSAAVSSAADSAATAAAEVKRRAKAAAAAEAAVAAAAAAAAAAAEAAIAAANAARDAATNSAAAIAACTAAIALATEATTTEDAKTATSAAAGAATAAAHSKTAAAAATLAAMSASEAAADATAAADRAVTASTSAAVAAAADASAVAATAAAAAAAAASATEASSSASTAAKDAAAGAEAADLASAAAARAARAASAANIAHAIAIAEAAAAAALAAAASSTADAASAACAAADAAAAANAAAVASASTAAAAVDATLTSGAAASASTASTVAYIAAGAAARAAAAAVAAAADTATAADAAVAAAADAAAADGPAAAAAAAAAATAASDAASAAAAAAAAAAMDAAAAADMAACAAADARAAAVTAIAAAYAADQAKTVAVAVAGVAAAEEAFAVAFPGKPLRQCILVGDAPMLPWSARALEHFKAEMKSAPFVLADPEDVPLTARLDAVFSMPQELWPALPPGALYCLEISDPRASGQFLQHRDFPTTKVRIGTYFGKWGRHLVDYVVAWQPTPRAETAWQQLAAAVGGSRQPHAPATLPCWEPRQVVAHTTNGEYQYGGTRMRFRGPQSTRPDAEAVEWSDAHGVELVDTKAAHEAAPRNSDKDRDARLIFPPHPNIWGEMARGPLVANMRTRGGGAYVHHVNYDNSGLRTSCGRRVPAGYFFSLIPNEPAKLPQVPGGAAASDGGASPGARIRPTSSVGRAIAAARQSRRALPTTAAAAASAVTAAELLLVQFPGPPLPDDDSSSGSTGAGTTAAESGAQTVTPAAAGSCTSSSTAGPVGETRSSSERPPPPGSIAGSGSGSGSESSRRPSRPSGQQTSSSSSAAAASSTMSTTTTPTTPAAWATSTSAASASAHESLLNQSSSIDSAARPLPTLPLPLPLQDGGLLAGLSPPATPTSHKVGGNSSIGEPSTAAAATAVAGGGGGGKAPAAAPPALAAVDLVSLTPSDRWTTYDVPFHHPIHAARATELGTDLSKASGRGGVRTFSDAAAVMKVAEEELRLPRAFVPGPLVLRSWADVPRIYAEHMEAARQLMPVTELDNYASSKLHMLIHHLQCAATLENDRLDAKLLLLPQMARLGRRSAEIDVWLQAIVENASYLYDTLEIADESRWPPPSPADVQPLVAAAAAAEHRQQRPQLQRQLPDAANRPKVVQLMRSSLDPSSCLALAKLSPEAAAAPSAAHQSPAGDGGWMFPDPLKGTSHAPLSRVNVTAQPRPPLRAARVVPAAVVTPTEWSAITAIMDSTRHAELLDAWTRLKPLMTGTSAGEAKGEGCNRSGQQAASSVVAHATSSGFGHVKPPLVLATLAATSSSAAPDPFGHGPLNRDLLDVLLHQVLARPSGFVRVCRPHPHSPPPSCCPADTAATGARGRRCVRSSPPPRCPPPLPCTASRGTAARTTTTRRCRQSTTKRMCGITAPRQDCWRGLLWRRRGRGRRRRRRRPSGGCCGSELAARAVIRCWKRRSAPPSPSFAHWASTDPWVI</sequence>
<feature type="compositionally biased region" description="Basic residues" evidence="1">
    <location>
        <begin position="25"/>
        <end position="34"/>
    </location>
</feature>
<keyword evidence="3" id="KW-1185">Reference proteome</keyword>
<proteinExistence type="predicted"/>
<feature type="region of interest" description="Disordered" evidence="1">
    <location>
        <begin position="1775"/>
        <end position="1799"/>
    </location>
</feature>
<dbReference type="EMBL" id="BRXU01000015">
    <property type="protein sequence ID" value="GLC56447.1"/>
    <property type="molecule type" value="Genomic_DNA"/>
</dbReference>
<dbReference type="InterPro" id="IPR051144">
    <property type="entry name" value="Formin_homology_domain"/>
</dbReference>
<dbReference type="Proteomes" id="UP001165080">
    <property type="component" value="Unassembled WGS sequence"/>
</dbReference>